<gene>
    <name evidence="2" type="ORF">BC777_0917</name>
</gene>
<dbReference type="InterPro" id="IPR018654">
    <property type="entry name" value="YjhX_toxin"/>
</dbReference>
<dbReference type="AlphaFoldDB" id="A0A2M8WME8"/>
<dbReference type="NCBIfam" id="NF010240">
    <property type="entry name" value="PRK13687.1"/>
    <property type="match status" value="1"/>
</dbReference>
<sequence>MPEDLSADLNSRDNPLNISKHEKRVLHVLAQGGAIHFEYMTNGKMRKASCITQDGHVLADGSLKLFDRLKKRRFVKSENGRPYRTTRRDIRSVNPQYDSR</sequence>
<dbReference type="RefSeq" id="WP_245834153.1">
    <property type="nucleotide sequence ID" value="NZ_PGTY01000001.1"/>
</dbReference>
<feature type="compositionally biased region" description="Basic and acidic residues" evidence="1">
    <location>
        <begin position="77"/>
        <end position="91"/>
    </location>
</feature>
<dbReference type="Pfam" id="PF09857">
    <property type="entry name" value="YjhX_toxin"/>
    <property type="match status" value="1"/>
</dbReference>
<protein>
    <submittedName>
        <fullName evidence="2">Uncharacterized protein</fullName>
    </submittedName>
</protein>
<keyword evidence="3" id="KW-1185">Reference proteome</keyword>
<accession>A0A2M8WME8</accession>
<dbReference type="EMBL" id="PGTY01000001">
    <property type="protein sequence ID" value="PJI92073.1"/>
    <property type="molecule type" value="Genomic_DNA"/>
</dbReference>
<comment type="caution">
    <text evidence="2">The sequence shown here is derived from an EMBL/GenBank/DDBJ whole genome shotgun (WGS) entry which is preliminary data.</text>
</comment>
<proteinExistence type="predicted"/>
<evidence type="ECO:0000313" key="3">
    <source>
        <dbReference type="Proteomes" id="UP000228531"/>
    </source>
</evidence>
<feature type="region of interest" description="Disordered" evidence="1">
    <location>
        <begin position="77"/>
        <end position="100"/>
    </location>
</feature>
<reference evidence="2 3" key="1">
    <citation type="submission" date="2017-11" db="EMBL/GenBank/DDBJ databases">
        <title>Genomic Encyclopedia of Archaeal and Bacterial Type Strains, Phase II (KMG-II): From Individual Species to Whole Genera.</title>
        <authorList>
            <person name="Goeker M."/>
        </authorList>
    </citation>
    <scope>NUCLEOTIDE SEQUENCE [LARGE SCALE GENOMIC DNA]</scope>
    <source>
        <strain evidence="2 3">DSM 29128</strain>
    </source>
</reference>
<name>A0A2M8WME8_9RHOB</name>
<organism evidence="2 3">
    <name type="scientific">Yoonia maricola</name>
    <dbReference type="NCBI Taxonomy" id="420999"/>
    <lineage>
        <taxon>Bacteria</taxon>
        <taxon>Pseudomonadati</taxon>
        <taxon>Pseudomonadota</taxon>
        <taxon>Alphaproteobacteria</taxon>
        <taxon>Rhodobacterales</taxon>
        <taxon>Paracoccaceae</taxon>
        <taxon>Yoonia</taxon>
    </lineage>
</organism>
<dbReference type="Proteomes" id="UP000228531">
    <property type="component" value="Unassembled WGS sequence"/>
</dbReference>
<evidence type="ECO:0000256" key="1">
    <source>
        <dbReference type="SAM" id="MobiDB-lite"/>
    </source>
</evidence>
<evidence type="ECO:0000313" key="2">
    <source>
        <dbReference type="EMBL" id="PJI92073.1"/>
    </source>
</evidence>